<reference evidence="7 8" key="1">
    <citation type="submission" date="2019-07" db="EMBL/GenBank/DDBJ databases">
        <title>Lentzea xizangensis sp. nov., isolated from Qinghai-Tibetan Plateau Soils.</title>
        <authorList>
            <person name="Huang J."/>
        </authorList>
    </citation>
    <scope>NUCLEOTIDE SEQUENCE [LARGE SCALE GENOMIC DNA]</scope>
    <source>
        <strain evidence="7 8">FXJ1.1311</strain>
    </source>
</reference>
<dbReference type="GO" id="GO:0003677">
    <property type="term" value="F:DNA binding"/>
    <property type="evidence" value="ECO:0007669"/>
    <property type="project" value="UniProtKB-KW"/>
</dbReference>
<organism evidence="7 8">
    <name type="scientific">Lentzea tibetensis</name>
    <dbReference type="NCBI Taxonomy" id="2591470"/>
    <lineage>
        <taxon>Bacteria</taxon>
        <taxon>Bacillati</taxon>
        <taxon>Actinomycetota</taxon>
        <taxon>Actinomycetes</taxon>
        <taxon>Pseudonocardiales</taxon>
        <taxon>Pseudonocardiaceae</taxon>
        <taxon>Lentzea</taxon>
    </lineage>
</organism>
<evidence type="ECO:0008006" key="9">
    <source>
        <dbReference type="Google" id="ProtNLM"/>
    </source>
</evidence>
<feature type="chain" id="PRO_5021709130" description="Neocarzinostatin family protein" evidence="6">
    <location>
        <begin position="30"/>
        <end position="152"/>
    </location>
</feature>
<evidence type="ECO:0000256" key="1">
    <source>
        <dbReference type="ARBA" id="ARBA00010648"/>
    </source>
</evidence>
<keyword evidence="2" id="KW-0929">Antimicrobial</keyword>
<dbReference type="OrthoDB" id="4303878at2"/>
<dbReference type="RefSeq" id="WP_146361013.1">
    <property type="nucleotide sequence ID" value="NZ_VOBR01000058.1"/>
</dbReference>
<dbReference type="PRINTS" id="PR01885">
    <property type="entry name" value="MACROMOMYCIN"/>
</dbReference>
<evidence type="ECO:0000313" key="7">
    <source>
        <dbReference type="EMBL" id="TWP43807.1"/>
    </source>
</evidence>
<dbReference type="NCBIfam" id="NF040680">
    <property type="entry name" value="chromo_anti"/>
    <property type="match status" value="1"/>
</dbReference>
<keyword evidence="8" id="KW-1185">Reference proteome</keyword>
<gene>
    <name evidence="7" type="ORF">FKR81_41935</name>
</gene>
<proteinExistence type="inferred from homology"/>
<name>A0A563EFA9_9PSEU</name>
<comment type="caution">
    <text evidence="7">The sequence shown here is derived from an EMBL/GenBank/DDBJ whole genome shotgun (WGS) entry which is preliminary data.</text>
</comment>
<dbReference type="InterPro" id="IPR027273">
    <property type="entry name" value="Neocarzinostatin-like"/>
</dbReference>
<dbReference type="GO" id="GO:0042742">
    <property type="term" value="P:defense response to bacterium"/>
    <property type="evidence" value="ECO:0007669"/>
    <property type="project" value="UniProtKB-KW"/>
</dbReference>
<dbReference type="EMBL" id="VOBR01000058">
    <property type="protein sequence ID" value="TWP43807.1"/>
    <property type="molecule type" value="Genomic_DNA"/>
</dbReference>
<protein>
    <recommendedName>
        <fullName evidence="9">Neocarzinostatin family protein</fullName>
    </recommendedName>
</protein>
<dbReference type="Gene3D" id="2.60.40.230">
    <property type="entry name" value="Neocarzinostatin-like"/>
    <property type="match status" value="1"/>
</dbReference>
<dbReference type="InterPro" id="IPR002186">
    <property type="entry name" value="Neocarzinostatin_fam"/>
</dbReference>
<keyword evidence="5" id="KW-1015">Disulfide bond</keyword>
<accession>A0A563EFA9</accession>
<dbReference type="Proteomes" id="UP000316639">
    <property type="component" value="Unassembled WGS sequence"/>
</dbReference>
<comment type="similarity">
    <text evidence="1">Belongs to the neocarzinostatin family.</text>
</comment>
<evidence type="ECO:0000256" key="2">
    <source>
        <dbReference type="ARBA" id="ARBA00022529"/>
    </source>
</evidence>
<evidence type="ECO:0000256" key="6">
    <source>
        <dbReference type="SAM" id="SignalP"/>
    </source>
</evidence>
<evidence type="ECO:0000256" key="3">
    <source>
        <dbReference type="ARBA" id="ARBA00023022"/>
    </source>
</evidence>
<evidence type="ECO:0000256" key="5">
    <source>
        <dbReference type="ARBA" id="ARBA00023157"/>
    </source>
</evidence>
<keyword evidence="6" id="KW-0732">Signal</keyword>
<sequence>MTFGRQGIARMAAVLFLGGALVGSTPAFAAAATISVTPTTGLNDGQAVSVTGNGYPAGDTVAAVQCNTPVDPAQISCNFVDNAQAVAGADGGFSVSLTVRAQFDGFSPVTGKPAGHVDCTVAPGCGAAAGSLTTPEVFAGPVPIAFGPAPLR</sequence>
<keyword evidence="3" id="KW-0044">Antibiotic</keyword>
<evidence type="ECO:0000256" key="4">
    <source>
        <dbReference type="ARBA" id="ARBA00023125"/>
    </source>
</evidence>
<keyword evidence="4" id="KW-0238">DNA-binding</keyword>
<dbReference type="Pfam" id="PF00960">
    <property type="entry name" value="Neocarzinostat"/>
    <property type="match status" value="1"/>
</dbReference>
<evidence type="ECO:0000313" key="8">
    <source>
        <dbReference type="Proteomes" id="UP000316639"/>
    </source>
</evidence>
<dbReference type="AlphaFoldDB" id="A0A563EFA9"/>
<dbReference type="SUPFAM" id="SSF49319">
    <property type="entry name" value="Actinoxanthin-like"/>
    <property type="match status" value="1"/>
</dbReference>
<feature type="signal peptide" evidence="6">
    <location>
        <begin position="1"/>
        <end position="29"/>
    </location>
</feature>